<keyword evidence="12" id="KW-1185">Reference proteome</keyword>
<feature type="signal peptide" evidence="10">
    <location>
        <begin position="1"/>
        <end position="26"/>
    </location>
</feature>
<comment type="caution">
    <text evidence="11">The sequence shown here is derived from an EMBL/GenBank/DDBJ whole genome shotgun (WGS) entry which is preliminary data.</text>
</comment>
<dbReference type="Pfam" id="PF10225">
    <property type="entry name" value="NEMP"/>
    <property type="match status" value="1"/>
</dbReference>
<evidence type="ECO:0000256" key="5">
    <source>
        <dbReference type="ARBA" id="ARBA00022989"/>
    </source>
</evidence>
<feature type="non-terminal residue" evidence="11">
    <location>
        <position position="434"/>
    </location>
</feature>
<feature type="coiled-coil region" evidence="8">
    <location>
        <begin position="396"/>
        <end position="423"/>
    </location>
</feature>
<keyword evidence="3 9" id="KW-0812">Transmembrane</keyword>
<evidence type="ECO:0000256" key="9">
    <source>
        <dbReference type="SAM" id="Phobius"/>
    </source>
</evidence>
<dbReference type="PANTHER" id="PTHR13598:SF1">
    <property type="entry name" value="AT07567P-RELATED"/>
    <property type="match status" value="1"/>
</dbReference>
<feature type="non-terminal residue" evidence="11">
    <location>
        <position position="1"/>
    </location>
</feature>
<dbReference type="GO" id="GO:0005637">
    <property type="term" value="C:nuclear inner membrane"/>
    <property type="evidence" value="ECO:0007669"/>
    <property type="project" value="UniProtKB-SubCell"/>
</dbReference>
<feature type="transmembrane region" description="Helical" evidence="9">
    <location>
        <begin position="206"/>
        <end position="229"/>
    </location>
</feature>
<evidence type="ECO:0000256" key="4">
    <source>
        <dbReference type="ARBA" id="ARBA00022729"/>
    </source>
</evidence>
<comment type="similarity">
    <text evidence="2">Belongs to the NEMP family.</text>
</comment>
<organism evidence="11 12">
    <name type="scientific">Acromyrmex insinuator</name>
    <dbReference type="NCBI Taxonomy" id="230686"/>
    <lineage>
        <taxon>Eukaryota</taxon>
        <taxon>Metazoa</taxon>
        <taxon>Ecdysozoa</taxon>
        <taxon>Arthropoda</taxon>
        <taxon>Hexapoda</taxon>
        <taxon>Insecta</taxon>
        <taxon>Pterygota</taxon>
        <taxon>Neoptera</taxon>
        <taxon>Endopterygota</taxon>
        <taxon>Hymenoptera</taxon>
        <taxon>Apocrita</taxon>
        <taxon>Aculeata</taxon>
        <taxon>Formicoidea</taxon>
        <taxon>Formicidae</taxon>
        <taxon>Myrmicinae</taxon>
        <taxon>Acromyrmex</taxon>
    </lineage>
</organism>
<name>A0A836F1D3_9HYME</name>
<evidence type="ECO:0000256" key="10">
    <source>
        <dbReference type="SAM" id="SignalP"/>
    </source>
</evidence>
<dbReference type="InterPro" id="IPR019358">
    <property type="entry name" value="NEMP_fam"/>
</dbReference>
<evidence type="ECO:0000313" key="11">
    <source>
        <dbReference type="EMBL" id="KAG5310448.1"/>
    </source>
</evidence>
<evidence type="ECO:0000256" key="6">
    <source>
        <dbReference type="ARBA" id="ARBA00023136"/>
    </source>
</evidence>
<keyword evidence="4 10" id="KW-0732">Signal</keyword>
<gene>
    <name evidence="11" type="primary">Nemp1</name>
    <name evidence="11" type="ORF">G6Z75_0007176</name>
</gene>
<proteinExistence type="inferred from homology"/>
<dbReference type="PANTHER" id="PTHR13598">
    <property type="entry name" value="AT07567P-RELATED"/>
    <property type="match status" value="1"/>
</dbReference>
<evidence type="ECO:0000313" key="12">
    <source>
        <dbReference type="Proteomes" id="UP000667349"/>
    </source>
</evidence>
<feature type="transmembrane region" description="Helical" evidence="9">
    <location>
        <begin position="287"/>
        <end position="306"/>
    </location>
</feature>
<keyword evidence="6 9" id="KW-0472">Membrane</keyword>
<reference evidence="11" key="1">
    <citation type="submission" date="2020-02" db="EMBL/GenBank/DDBJ databases">
        <title>Relaxed selection underlies rapid genomic changes in the transitions from sociality to social parasitism in ants.</title>
        <authorList>
            <person name="Bi X."/>
        </authorList>
    </citation>
    <scope>NUCLEOTIDE SEQUENCE</scope>
    <source>
        <strain evidence="11">BGI-DK2013a</strain>
        <tissue evidence="11">Whole body</tissue>
    </source>
</reference>
<dbReference type="AlphaFoldDB" id="A0A836F1D3"/>
<dbReference type="Proteomes" id="UP000667349">
    <property type="component" value="Unassembled WGS sequence"/>
</dbReference>
<sequence>TGRMDSAAGLSKWILLCLYLSQYAFARRILDEPKIHFLNADDSVQNNHPGLKTYCHNATSKYLTHMWRTMTMHLNINSDSYILYDGKTPQEIHQKYDENDKSWSLNLFDTGKHRQFKINPFEDTCIGIYIDSPSESVYIMTLKETRINVWRLTMMVTGIIVFWCAKILSRNSLFYYACGIILGVSLSVIILIYVAGKLIPRGKAMYVIFAASMSLYIAKTLWENMQLIIMQYREWVMWYVLVTSLISFVICYRFGPVTNTRTKQIIEWFLQLVGLALIYHSSHFHEASFSCCIIVILFYNFPKAAFGRAKRYWQHVFPEKRKLINEDQYRQEGIRQTRKALKGLQNYCSSPECNPWKTVLKLKDPIRFQSIKFNITQYVVAKRRNYQYKYESFRFAKFMEGESHLLEDEIEEHEEEISKILEKGEYTDDDDDSF</sequence>
<keyword evidence="7" id="KW-0539">Nucleus</keyword>
<comment type="subcellular location">
    <subcellularLocation>
        <location evidence="1">Nucleus inner membrane</location>
        <topology evidence="1">Multi-pass membrane protein</topology>
        <orientation evidence="1">Nucleoplasmic side</orientation>
    </subcellularLocation>
</comment>
<dbReference type="EMBL" id="JAANHZ010000498">
    <property type="protein sequence ID" value="KAG5310448.1"/>
    <property type="molecule type" value="Genomic_DNA"/>
</dbReference>
<feature type="chain" id="PRO_5032345295" evidence="10">
    <location>
        <begin position="27"/>
        <end position="434"/>
    </location>
</feature>
<protein>
    <submittedName>
        <fullName evidence="11">NEMP1 protein</fullName>
    </submittedName>
</protein>
<feature type="transmembrane region" description="Helical" evidence="9">
    <location>
        <begin position="235"/>
        <end position="253"/>
    </location>
</feature>
<evidence type="ECO:0000256" key="8">
    <source>
        <dbReference type="SAM" id="Coils"/>
    </source>
</evidence>
<evidence type="ECO:0000256" key="3">
    <source>
        <dbReference type="ARBA" id="ARBA00022692"/>
    </source>
</evidence>
<keyword evidence="5 9" id="KW-1133">Transmembrane helix</keyword>
<evidence type="ECO:0000256" key="7">
    <source>
        <dbReference type="ARBA" id="ARBA00023242"/>
    </source>
</evidence>
<keyword evidence="8" id="KW-0175">Coiled coil</keyword>
<feature type="transmembrane region" description="Helical" evidence="9">
    <location>
        <begin position="174"/>
        <end position="194"/>
    </location>
</feature>
<accession>A0A836F1D3</accession>
<evidence type="ECO:0000256" key="2">
    <source>
        <dbReference type="ARBA" id="ARBA00005748"/>
    </source>
</evidence>
<feature type="transmembrane region" description="Helical" evidence="9">
    <location>
        <begin position="149"/>
        <end position="168"/>
    </location>
</feature>
<evidence type="ECO:0000256" key="1">
    <source>
        <dbReference type="ARBA" id="ARBA00004575"/>
    </source>
</evidence>